<evidence type="ECO:0000313" key="4">
    <source>
        <dbReference type="Proteomes" id="UP000192775"/>
    </source>
</evidence>
<sequence length="299" mass="30853">MATGAALALGSASLLGASAVHADESGDRTFDLNSGDIVIRLGDTFAGYSVDVWAPIPDGSGEYLVQSADVEPDADDDGYFAQVTNLAGPVVVELVNNSAGPTTDAVEDAPEANAAIYRGTTVEYAYEDGEFMMLGDTPVSPAPDSEDLQYLLPAATYTFTPTSYEKGKSFTIKFRDIVSTYDGHRVGEQEPRDVDFYGYSAPSFISSASIVGGEVDFVVPTAYTNDPHDIVAFDEFGRANLAVSLDGGVAAPAATPARPALANTGAGDQTGAIAFGAGILALGAAAVAGGLVLRRRTAE</sequence>
<evidence type="ECO:0000313" key="3">
    <source>
        <dbReference type="EMBL" id="ARJ03992.1"/>
    </source>
</evidence>
<keyword evidence="4" id="KW-1185">Reference proteome</keyword>
<dbReference type="AlphaFoldDB" id="A0A1X9LHJ2"/>
<feature type="transmembrane region" description="Helical" evidence="1">
    <location>
        <begin position="272"/>
        <end position="293"/>
    </location>
</feature>
<name>A0A1X9LHJ2_9MICO</name>
<keyword evidence="1" id="KW-0812">Transmembrane</keyword>
<proteinExistence type="predicted"/>
<dbReference type="STRING" id="1619308.B5808_01125"/>
<gene>
    <name evidence="3" type="ORF">B5808_01125</name>
</gene>
<reference evidence="3 4" key="1">
    <citation type="submission" date="2017-04" db="EMBL/GenBank/DDBJ databases">
        <authorList>
            <person name="Afonso C.L."/>
            <person name="Miller P.J."/>
            <person name="Scott M.A."/>
            <person name="Spackman E."/>
            <person name="Goraichik I."/>
            <person name="Dimitrov K.M."/>
            <person name="Suarez D.L."/>
            <person name="Swayne D.E."/>
        </authorList>
    </citation>
    <scope>NUCLEOTIDE SEQUENCE [LARGE SCALE GENOMIC DNA]</scope>
    <source>
        <strain evidence="4">XA(T)</strain>
    </source>
</reference>
<feature type="chain" id="PRO_5012327055" description="Gram-positive cocci surface proteins LPxTG domain-containing protein" evidence="2">
    <location>
        <begin position="23"/>
        <end position="299"/>
    </location>
</feature>
<dbReference type="KEGG" id="cphy:B5808_01125"/>
<dbReference type="EMBL" id="CP020715">
    <property type="protein sequence ID" value="ARJ03992.1"/>
    <property type="molecule type" value="Genomic_DNA"/>
</dbReference>
<feature type="signal peptide" evidence="2">
    <location>
        <begin position="1"/>
        <end position="22"/>
    </location>
</feature>
<keyword evidence="1" id="KW-0472">Membrane</keyword>
<accession>A0A1X9LHJ2</accession>
<protein>
    <recommendedName>
        <fullName evidence="5">Gram-positive cocci surface proteins LPxTG domain-containing protein</fullName>
    </recommendedName>
</protein>
<keyword evidence="2" id="KW-0732">Signal</keyword>
<evidence type="ECO:0008006" key="5">
    <source>
        <dbReference type="Google" id="ProtNLM"/>
    </source>
</evidence>
<dbReference type="Proteomes" id="UP000192775">
    <property type="component" value="Chromosome"/>
</dbReference>
<organism evidence="3 4">
    <name type="scientific">Cnuibacter physcomitrellae</name>
    <dbReference type="NCBI Taxonomy" id="1619308"/>
    <lineage>
        <taxon>Bacteria</taxon>
        <taxon>Bacillati</taxon>
        <taxon>Actinomycetota</taxon>
        <taxon>Actinomycetes</taxon>
        <taxon>Micrococcales</taxon>
        <taxon>Microbacteriaceae</taxon>
        <taxon>Cnuibacter</taxon>
    </lineage>
</organism>
<evidence type="ECO:0000256" key="1">
    <source>
        <dbReference type="SAM" id="Phobius"/>
    </source>
</evidence>
<keyword evidence="1" id="KW-1133">Transmembrane helix</keyword>
<evidence type="ECO:0000256" key="2">
    <source>
        <dbReference type="SAM" id="SignalP"/>
    </source>
</evidence>